<dbReference type="InParanoid" id="E4X009"/>
<keyword evidence="1" id="KW-1133">Transmembrane helix</keyword>
<evidence type="ECO:0000313" key="2">
    <source>
        <dbReference type="EMBL" id="CBY23107.1"/>
    </source>
</evidence>
<dbReference type="EMBL" id="FN653020">
    <property type="protein sequence ID" value="CBY23107.1"/>
    <property type="molecule type" value="Genomic_DNA"/>
</dbReference>
<gene>
    <name evidence="2" type="ORF">GSOID_T00015035001</name>
</gene>
<protein>
    <submittedName>
        <fullName evidence="2">Uncharacterized protein</fullName>
    </submittedName>
</protein>
<dbReference type="Proteomes" id="UP000001307">
    <property type="component" value="Unassembled WGS sequence"/>
</dbReference>
<dbReference type="AlphaFoldDB" id="E4X009"/>
<reference evidence="2" key="1">
    <citation type="journal article" date="2010" name="Science">
        <title>Plasticity of animal genome architecture unmasked by rapid evolution of a pelagic tunicate.</title>
        <authorList>
            <person name="Denoeud F."/>
            <person name="Henriet S."/>
            <person name="Mungpakdee S."/>
            <person name="Aury J.M."/>
            <person name="Da Silva C."/>
            <person name="Brinkmann H."/>
            <person name="Mikhaleva J."/>
            <person name="Olsen L.C."/>
            <person name="Jubin C."/>
            <person name="Canestro C."/>
            <person name="Bouquet J.M."/>
            <person name="Danks G."/>
            <person name="Poulain J."/>
            <person name="Campsteijn C."/>
            <person name="Adamski M."/>
            <person name="Cross I."/>
            <person name="Yadetie F."/>
            <person name="Muffato M."/>
            <person name="Louis A."/>
            <person name="Butcher S."/>
            <person name="Tsagkogeorga G."/>
            <person name="Konrad A."/>
            <person name="Singh S."/>
            <person name="Jensen M.F."/>
            <person name="Cong E.H."/>
            <person name="Eikeseth-Otteraa H."/>
            <person name="Noel B."/>
            <person name="Anthouard V."/>
            <person name="Porcel B.M."/>
            <person name="Kachouri-Lafond R."/>
            <person name="Nishino A."/>
            <person name="Ugolini M."/>
            <person name="Chourrout P."/>
            <person name="Nishida H."/>
            <person name="Aasland R."/>
            <person name="Huzurbazar S."/>
            <person name="Westhof E."/>
            <person name="Delsuc F."/>
            <person name="Lehrach H."/>
            <person name="Reinhardt R."/>
            <person name="Weissenbach J."/>
            <person name="Roy S.W."/>
            <person name="Artiguenave F."/>
            <person name="Postlethwait J.H."/>
            <person name="Manak J.R."/>
            <person name="Thompson E.M."/>
            <person name="Jaillon O."/>
            <person name="Du Pasquier L."/>
            <person name="Boudinot P."/>
            <person name="Liberles D.A."/>
            <person name="Volff J.N."/>
            <person name="Philippe H."/>
            <person name="Lenhard B."/>
            <person name="Roest Crollius H."/>
            <person name="Wincker P."/>
            <person name="Chourrout D."/>
        </authorList>
    </citation>
    <scope>NUCLEOTIDE SEQUENCE [LARGE SCALE GENOMIC DNA]</scope>
</reference>
<proteinExistence type="predicted"/>
<feature type="transmembrane region" description="Helical" evidence="1">
    <location>
        <begin position="54"/>
        <end position="75"/>
    </location>
</feature>
<keyword evidence="1" id="KW-0472">Membrane</keyword>
<sequence>MEEDRHNRPLRMDDIYIVIPENRYGLYHFRMDLSSEFSFKEYAIEFGFYIEKSAAFGANASMAITAFVLFIRIIWVTIKFRRYLPTEAKKKMIVVHEEGDTSDEEEEDLAGGRTMSLSVNPNFDYNINESDESDVSENELFGGIKIHPAEESSEPVEPTPRSTFLGTKAVKDMIRRRSKLELEKKEKLEEENQLQF</sequence>
<keyword evidence="1" id="KW-0812">Transmembrane</keyword>
<name>E4X009_OIKDI</name>
<evidence type="ECO:0000313" key="3">
    <source>
        <dbReference type="Proteomes" id="UP000001307"/>
    </source>
</evidence>
<dbReference type="OrthoDB" id="10585834at2759"/>
<accession>E4X009</accession>
<keyword evidence="3" id="KW-1185">Reference proteome</keyword>
<evidence type="ECO:0000256" key="1">
    <source>
        <dbReference type="SAM" id="Phobius"/>
    </source>
</evidence>
<organism evidence="2">
    <name type="scientific">Oikopleura dioica</name>
    <name type="common">Tunicate</name>
    <dbReference type="NCBI Taxonomy" id="34765"/>
    <lineage>
        <taxon>Eukaryota</taxon>
        <taxon>Metazoa</taxon>
        <taxon>Chordata</taxon>
        <taxon>Tunicata</taxon>
        <taxon>Appendicularia</taxon>
        <taxon>Copelata</taxon>
        <taxon>Oikopleuridae</taxon>
        <taxon>Oikopleura</taxon>
    </lineage>
</organism>